<keyword evidence="3" id="KW-0808">Transferase</keyword>
<feature type="domain" description="Penicillin-binding protein transpeptidase" evidence="1">
    <location>
        <begin position="159"/>
        <end position="483"/>
    </location>
</feature>
<evidence type="ECO:0000259" key="2">
    <source>
        <dbReference type="Pfam" id="PF21922"/>
    </source>
</evidence>
<dbReference type="OrthoDB" id="9766847at2"/>
<dbReference type="GO" id="GO:0071555">
    <property type="term" value="P:cell wall organization"/>
    <property type="evidence" value="ECO:0007669"/>
    <property type="project" value="TreeGrafter"/>
</dbReference>
<accession>A0A4R2R3H3</accession>
<dbReference type="Gene3D" id="3.40.710.10">
    <property type="entry name" value="DD-peptidase/beta-lactamase superfamily"/>
    <property type="match status" value="1"/>
</dbReference>
<dbReference type="InterPro" id="IPR012338">
    <property type="entry name" value="Beta-lactam/transpept-like"/>
</dbReference>
<dbReference type="Proteomes" id="UP000294911">
    <property type="component" value="Unassembled WGS sequence"/>
</dbReference>
<name>A0A4R2R3H3_9PSEU</name>
<dbReference type="InterPro" id="IPR036138">
    <property type="entry name" value="PBP_dimer_sf"/>
</dbReference>
<feature type="domain" description="Penicillin binding protein A dimerisation" evidence="2">
    <location>
        <begin position="52"/>
        <end position="136"/>
    </location>
</feature>
<dbReference type="GO" id="GO:0071972">
    <property type="term" value="F:peptidoglycan L,D-transpeptidase activity"/>
    <property type="evidence" value="ECO:0007669"/>
    <property type="project" value="TreeGrafter"/>
</dbReference>
<dbReference type="PANTHER" id="PTHR30627:SF24">
    <property type="entry name" value="PENICILLIN-BINDING PROTEIN 4B"/>
    <property type="match status" value="1"/>
</dbReference>
<organism evidence="3 4">
    <name type="scientific">Tamaricihabitans halophyticus</name>
    <dbReference type="NCBI Taxonomy" id="1262583"/>
    <lineage>
        <taxon>Bacteria</taxon>
        <taxon>Bacillati</taxon>
        <taxon>Actinomycetota</taxon>
        <taxon>Actinomycetes</taxon>
        <taxon>Pseudonocardiales</taxon>
        <taxon>Pseudonocardiaceae</taxon>
        <taxon>Tamaricihabitans</taxon>
    </lineage>
</organism>
<dbReference type="GO" id="GO:0005886">
    <property type="term" value="C:plasma membrane"/>
    <property type="evidence" value="ECO:0007669"/>
    <property type="project" value="TreeGrafter"/>
</dbReference>
<proteinExistence type="predicted"/>
<gene>
    <name evidence="3" type="ORF">EV191_103101</name>
</gene>
<sequence>MNTPLRRVGLAMLAMVALLIANATYIQVVKADGYRADPRNQRVLLDEYSRERGKLVSQFNGEVLANVKPTDSRLQYLRQYVNGPAYAPVTGYYSVRYGAGGLERAEDEVLNGSDPRLLVRRLSDVITGRDPRGGNVQLTINPRVQQTAYDEMTSRGYKGSVVALKPDTGEILGMVSTPSYDPNKLAQHDSAGQEEAWTQYNNDPNQPMLNRAINQTYPPGSTFKLITAAAAMEQGIADERLTAASQIDLPSGGGTTLENYGGSHCGSGGDSVDLTTALALSCNTAFAELAGKVGREGMLEQAAKFGIGGEELNVPMRVSGSTLGDIADEASLYQTGIGQRDVRLTPLQDAMVAAGIANGGTVMTPQLVKEVQAPDLTTIQDFSPETYDTAMSGANASALTDMMIDSEENTSGEGQRSDLTIASKTGTAEHGNDPKNTPPHAWYVAFAPADDPQVAVAVIVESGGDFGLVATGGKVAAGIGRATIDAALPGGS</sequence>
<dbReference type="InterPro" id="IPR054120">
    <property type="entry name" value="PBPA_dimer"/>
</dbReference>
<dbReference type="RefSeq" id="WP_132876842.1">
    <property type="nucleotide sequence ID" value="NZ_SLXQ01000003.1"/>
</dbReference>
<dbReference type="GO" id="GO:0008658">
    <property type="term" value="F:penicillin binding"/>
    <property type="evidence" value="ECO:0007669"/>
    <property type="project" value="InterPro"/>
</dbReference>
<dbReference type="EMBL" id="SLXQ01000003">
    <property type="protein sequence ID" value="TCP54061.1"/>
    <property type="molecule type" value="Genomic_DNA"/>
</dbReference>
<dbReference type="Pfam" id="PF21922">
    <property type="entry name" value="PBP_dimer_2"/>
    <property type="match status" value="1"/>
</dbReference>
<dbReference type="InterPro" id="IPR001460">
    <property type="entry name" value="PCN-bd_Tpept"/>
</dbReference>
<dbReference type="SUPFAM" id="SSF56601">
    <property type="entry name" value="beta-lactamase/transpeptidase-like"/>
    <property type="match status" value="1"/>
</dbReference>
<evidence type="ECO:0000313" key="3">
    <source>
        <dbReference type="EMBL" id="TCP54061.1"/>
    </source>
</evidence>
<evidence type="ECO:0000259" key="1">
    <source>
        <dbReference type="Pfam" id="PF00905"/>
    </source>
</evidence>
<keyword evidence="4" id="KW-1185">Reference proteome</keyword>
<reference evidence="3 4" key="1">
    <citation type="submission" date="2019-03" db="EMBL/GenBank/DDBJ databases">
        <title>Genomic Encyclopedia of Type Strains, Phase IV (KMG-IV): sequencing the most valuable type-strain genomes for metagenomic binning, comparative biology and taxonomic classification.</title>
        <authorList>
            <person name="Goeker M."/>
        </authorList>
    </citation>
    <scope>NUCLEOTIDE SEQUENCE [LARGE SCALE GENOMIC DNA]</scope>
    <source>
        <strain evidence="3 4">DSM 45765</strain>
    </source>
</reference>
<dbReference type="PANTHER" id="PTHR30627">
    <property type="entry name" value="PEPTIDOGLYCAN D,D-TRANSPEPTIDASE"/>
    <property type="match status" value="1"/>
</dbReference>
<comment type="caution">
    <text evidence="3">The sequence shown here is derived from an EMBL/GenBank/DDBJ whole genome shotgun (WGS) entry which is preliminary data.</text>
</comment>
<protein>
    <submittedName>
        <fullName evidence="3">Peptidoglycan glycosyltransferase</fullName>
    </submittedName>
</protein>
<dbReference type="SUPFAM" id="SSF56519">
    <property type="entry name" value="Penicillin binding protein dimerisation domain"/>
    <property type="match status" value="1"/>
</dbReference>
<dbReference type="InterPro" id="IPR050515">
    <property type="entry name" value="Beta-lactam/transpept"/>
</dbReference>
<dbReference type="AlphaFoldDB" id="A0A4R2R3H3"/>
<evidence type="ECO:0000313" key="4">
    <source>
        <dbReference type="Proteomes" id="UP000294911"/>
    </source>
</evidence>
<dbReference type="Gene3D" id="3.90.1310.10">
    <property type="entry name" value="Penicillin-binding protein 2a (Domain 2)"/>
    <property type="match status" value="1"/>
</dbReference>
<dbReference type="Pfam" id="PF00905">
    <property type="entry name" value="Transpeptidase"/>
    <property type="match status" value="1"/>
</dbReference>
<dbReference type="GO" id="GO:0016740">
    <property type="term" value="F:transferase activity"/>
    <property type="evidence" value="ECO:0007669"/>
    <property type="project" value="UniProtKB-KW"/>
</dbReference>